<feature type="compositionally biased region" description="Basic residues" evidence="8">
    <location>
        <begin position="218"/>
        <end position="227"/>
    </location>
</feature>
<comment type="similarity">
    <text evidence="2">Belongs to the FliH family.</text>
</comment>
<dbReference type="Proteomes" id="UP001528411">
    <property type="component" value="Unassembled WGS sequence"/>
</dbReference>
<dbReference type="PANTHER" id="PTHR34982">
    <property type="entry name" value="YOP PROTEINS TRANSLOCATION PROTEIN L"/>
    <property type="match status" value="1"/>
</dbReference>
<sequence>MVIGIEEGNVQGLAEGQQKIEELATQWQQLIDQLYEPIKRVDKAVELQLLELAVALAEGVIRTETKMNQDVLLNILHESVASLPFNTEFAELHLHPSDIETIKSIYDEDTLIERKWILKEEPSYTQGDLVVGTPNSLIDRTVKQRMKQTIGDFVKAAALEKEHANSPIPLAGDLAHGINMSESTDQNADAGSEAASDQNQVEETSDSNAVDEQLGSSKQKKTRIKIIKSRNRINNKQTIKQAQLSLQIPKIPT</sequence>
<comment type="function">
    <text evidence="1">Needed for flagellar regrowth and assembly.</text>
</comment>
<evidence type="ECO:0000256" key="5">
    <source>
        <dbReference type="ARBA" id="ARBA00022795"/>
    </source>
</evidence>
<protein>
    <recommendedName>
        <fullName evidence="3">Flagellar assembly protein FliH</fullName>
    </recommendedName>
</protein>
<comment type="caution">
    <text evidence="10">The sequence shown here is derived from an EMBL/GenBank/DDBJ whole genome shotgun (WGS) entry which is preliminary data.</text>
</comment>
<feature type="region of interest" description="Disordered" evidence="8">
    <location>
        <begin position="181"/>
        <end position="227"/>
    </location>
</feature>
<dbReference type="PANTHER" id="PTHR34982:SF1">
    <property type="entry name" value="FLAGELLAR ASSEMBLY PROTEIN FLIH"/>
    <property type="match status" value="1"/>
</dbReference>
<reference evidence="10 11" key="1">
    <citation type="submission" date="2023-01" db="EMBL/GenBank/DDBJ databases">
        <title>Psychrosphaera sp. nov., isolated from marine algae.</title>
        <authorList>
            <person name="Bayburt H."/>
            <person name="Choi B.J."/>
            <person name="Kim J.M."/>
            <person name="Choi D.G."/>
            <person name="Jeon C.O."/>
        </authorList>
    </citation>
    <scope>NUCLEOTIDE SEQUENCE [LARGE SCALE GENOMIC DNA]</scope>
    <source>
        <strain evidence="10 11">G1-22</strain>
    </source>
</reference>
<keyword evidence="5" id="KW-1005">Bacterial flagellum biogenesis</keyword>
<dbReference type="InterPro" id="IPR018035">
    <property type="entry name" value="Flagellar_FliH/T3SS_HrpE"/>
</dbReference>
<dbReference type="InterPro" id="IPR051472">
    <property type="entry name" value="T3SS_Stator/FliH"/>
</dbReference>
<evidence type="ECO:0000256" key="3">
    <source>
        <dbReference type="ARBA" id="ARBA00016507"/>
    </source>
</evidence>
<keyword evidence="4" id="KW-0813">Transport</keyword>
<keyword evidence="7" id="KW-1006">Bacterial flagellum protein export</keyword>
<feature type="compositionally biased region" description="Polar residues" evidence="8">
    <location>
        <begin position="181"/>
        <end position="210"/>
    </location>
</feature>
<name>A0ABT5F9X2_9GAMM</name>
<evidence type="ECO:0000256" key="7">
    <source>
        <dbReference type="ARBA" id="ARBA00023225"/>
    </source>
</evidence>
<evidence type="ECO:0000256" key="4">
    <source>
        <dbReference type="ARBA" id="ARBA00022448"/>
    </source>
</evidence>
<dbReference type="RefSeq" id="WP_272179973.1">
    <property type="nucleotide sequence ID" value="NZ_JAQOMS010000002.1"/>
</dbReference>
<dbReference type="Pfam" id="PF02108">
    <property type="entry name" value="FliH"/>
    <property type="match status" value="1"/>
</dbReference>
<evidence type="ECO:0000256" key="6">
    <source>
        <dbReference type="ARBA" id="ARBA00022927"/>
    </source>
</evidence>
<gene>
    <name evidence="10" type="ORF">PN838_05485</name>
</gene>
<dbReference type="EMBL" id="JAQOMS010000002">
    <property type="protein sequence ID" value="MDC2888327.1"/>
    <property type="molecule type" value="Genomic_DNA"/>
</dbReference>
<keyword evidence="6" id="KW-0653">Protein transport</keyword>
<organism evidence="10 11">
    <name type="scientific">Psychrosphaera algicola</name>
    <dbReference type="NCBI Taxonomy" id="3023714"/>
    <lineage>
        <taxon>Bacteria</taxon>
        <taxon>Pseudomonadati</taxon>
        <taxon>Pseudomonadota</taxon>
        <taxon>Gammaproteobacteria</taxon>
        <taxon>Alteromonadales</taxon>
        <taxon>Pseudoalteromonadaceae</taxon>
        <taxon>Psychrosphaera</taxon>
    </lineage>
</organism>
<evidence type="ECO:0000256" key="2">
    <source>
        <dbReference type="ARBA" id="ARBA00006602"/>
    </source>
</evidence>
<evidence type="ECO:0000256" key="8">
    <source>
        <dbReference type="SAM" id="MobiDB-lite"/>
    </source>
</evidence>
<keyword evidence="11" id="KW-1185">Reference proteome</keyword>
<evidence type="ECO:0000256" key="1">
    <source>
        <dbReference type="ARBA" id="ARBA00003041"/>
    </source>
</evidence>
<evidence type="ECO:0000313" key="11">
    <source>
        <dbReference type="Proteomes" id="UP001528411"/>
    </source>
</evidence>
<feature type="domain" description="Flagellar assembly protein FliH/Type III secretion system HrpE" evidence="9">
    <location>
        <begin position="22"/>
        <end position="148"/>
    </location>
</feature>
<proteinExistence type="inferred from homology"/>
<accession>A0ABT5F9X2</accession>
<evidence type="ECO:0000259" key="9">
    <source>
        <dbReference type="Pfam" id="PF02108"/>
    </source>
</evidence>
<evidence type="ECO:0000313" key="10">
    <source>
        <dbReference type="EMBL" id="MDC2888327.1"/>
    </source>
</evidence>